<proteinExistence type="predicted"/>
<dbReference type="EMBL" id="BAAADD010000001">
    <property type="protein sequence ID" value="GAA0559355.1"/>
    <property type="molecule type" value="Genomic_DNA"/>
</dbReference>
<evidence type="ECO:0000313" key="1">
    <source>
        <dbReference type="EMBL" id="GAA0559355.1"/>
    </source>
</evidence>
<organism evidence="1 2">
    <name type="scientific">Rhizomicrobium electricum</name>
    <dbReference type="NCBI Taxonomy" id="480070"/>
    <lineage>
        <taxon>Bacteria</taxon>
        <taxon>Pseudomonadati</taxon>
        <taxon>Pseudomonadota</taxon>
        <taxon>Alphaproteobacteria</taxon>
        <taxon>Micropepsales</taxon>
        <taxon>Micropepsaceae</taxon>
        <taxon>Rhizomicrobium</taxon>
    </lineage>
</organism>
<reference evidence="2" key="1">
    <citation type="journal article" date="2019" name="Int. J. Syst. Evol. Microbiol.">
        <title>The Global Catalogue of Microorganisms (GCM) 10K type strain sequencing project: providing services to taxonomists for standard genome sequencing and annotation.</title>
        <authorList>
            <consortium name="The Broad Institute Genomics Platform"/>
            <consortium name="The Broad Institute Genome Sequencing Center for Infectious Disease"/>
            <person name="Wu L."/>
            <person name="Ma J."/>
        </authorList>
    </citation>
    <scope>NUCLEOTIDE SEQUENCE [LARGE SCALE GENOMIC DNA]</scope>
    <source>
        <strain evidence="2">JCM 15089</strain>
    </source>
</reference>
<gene>
    <name evidence="1" type="ORF">GCM10008942_04800</name>
</gene>
<accession>A0ABP3P382</accession>
<evidence type="ECO:0000313" key="2">
    <source>
        <dbReference type="Proteomes" id="UP001499951"/>
    </source>
</evidence>
<sequence>MRFDALHPETMPLDFLEFANHCELLSEGRVLPRQQDFSLADVSWLIGRLYELDVHHAVPDFYFRTFGIFWQALYGEDFTGRWLSEYELRTDKLDALRAQYDRVVTTRAPVMCRSRLIWPGDVEISFDRLLIPFSLDGETVSQIVVAAHYDADVEDLVYFRGEGLPRVTIDDDQEPMRLPLAS</sequence>
<comment type="caution">
    <text evidence="1">The sequence shown here is derived from an EMBL/GenBank/DDBJ whole genome shotgun (WGS) entry which is preliminary data.</text>
</comment>
<protein>
    <submittedName>
        <fullName evidence="1">Uncharacterized protein</fullName>
    </submittedName>
</protein>
<dbReference type="RefSeq" id="WP_166931208.1">
    <property type="nucleotide sequence ID" value="NZ_BAAADD010000001.1"/>
</dbReference>
<dbReference type="Proteomes" id="UP001499951">
    <property type="component" value="Unassembled WGS sequence"/>
</dbReference>
<keyword evidence="2" id="KW-1185">Reference proteome</keyword>
<name>A0ABP3P382_9PROT</name>